<dbReference type="InterPro" id="IPR014284">
    <property type="entry name" value="RNA_pol_sigma-70_dom"/>
</dbReference>
<evidence type="ECO:0000259" key="6">
    <source>
        <dbReference type="Pfam" id="PF04542"/>
    </source>
</evidence>
<dbReference type="Gene3D" id="1.10.1740.10">
    <property type="match status" value="1"/>
</dbReference>
<comment type="caution">
    <text evidence="8">The sequence shown here is derived from an EMBL/GenBank/DDBJ whole genome shotgun (WGS) entry which is preliminary data.</text>
</comment>
<comment type="similarity">
    <text evidence="1">Belongs to the sigma-70 factor family. ECF subfamily.</text>
</comment>
<keyword evidence="2" id="KW-0805">Transcription regulation</keyword>
<reference evidence="8" key="1">
    <citation type="journal article" date="2020" name="mSystems">
        <title>Genome- and Community-Level Interaction Insights into Carbon Utilization and Element Cycling Functions of Hydrothermarchaeota in Hydrothermal Sediment.</title>
        <authorList>
            <person name="Zhou Z."/>
            <person name="Liu Y."/>
            <person name="Xu W."/>
            <person name="Pan J."/>
            <person name="Luo Z.H."/>
            <person name="Li M."/>
        </authorList>
    </citation>
    <scope>NUCLEOTIDE SEQUENCE [LARGE SCALE GENOMIC DNA]</scope>
    <source>
        <strain evidence="8">SpSt-794</strain>
    </source>
</reference>
<dbReference type="Pfam" id="PF08281">
    <property type="entry name" value="Sigma70_r4_2"/>
    <property type="match status" value="1"/>
</dbReference>
<dbReference type="InterPro" id="IPR013249">
    <property type="entry name" value="RNA_pol_sigma70_r4_t2"/>
</dbReference>
<organism evidence="8">
    <name type="scientific">Caldisericum exile</name>
    <dbReference type="NCBI Taxonomy" id="693075"/>
    <lineage>
        <taxon>Bacteria</taxon>
        <taxon>Pseudomonadati</taxon>
        <taxon>Caldisericota/Cryosericota group</taxon>
        <taxon>Caldisericota</taxon>
        <taxon>Caldisericia</taxon>
        <taxon>Caldisericales</taxon>
        <taxon>Caldisericaceae</taxon>
        <taxon>Caldisericum</taxon>
    </lineage>
</organism>
<evidence type="ECO:0000259" key="7">
    <source>
        <dbReference type="Pfam" id="PF08281"/>
    </source>
</evidence>
<dbReference type="SUPFAM" id="SSF88659">
    <property type="entry name" value="Sigma3 and sigma4 domains of RNA polymerase sigma factors"/>
    <property type="match status" value="1"/>
</dbReference>
<dbReference type="InterPro" id="IPR013325">
    <property type="entry name" value="RNA_pol_sigma_r2"/>
</dbReference>
<protein>
    <submittedName>
        <fullName evidence="8">Sigma-70 family RNA polymerase sigma factor</fullName>
    </submittedName>
</protein>
<proteinExistence type="inferred from homology"/>
<dbReference type="GO" id="GO:0003677">
    <property type="term" value="F:DNA binding"/>
    <property type="evidence" value="ECO:0007669"/>
    <property type="project" value="UniProtKB-KW"/>
</dbReference>
<dbReference type="PANTHER" id="PTHR43133:SF8">
    <property type="entry name" value="RNA POLYMERASE SIGMA FACTOR HI_1459-RELATED"/>
    <property type="match status" value="1"/>
</dbReference>
<keyword evidence="5" id="KW-0804">Transcription</keyword>
<evidence type="ECO:0000256" key="4">
    <source>
        <dbReference type="ARBA" id="ARBA00023125"/>
    </source>
</evidence>
<dbReference type="CDD" id="cd06171">
    <property type="entry name" value="Sigma70_r4"/>
    <property type="match status" value="1"/>
</dbReference>
<dbReference type="GO" id="GO:0006352">
    <property type="term" value="P:DNA-templated transcription initiation"/>
    <property type="evidence" value="ECO:0007669"/>
    <property type="project" value="InterPro"/>
</dbReference>
<name>A0A7C4YED1_9BACT</name>
<gene>
    <name evidence="8" type="ORF">ENV82_00950</name>
</gene>
<dbReference type="InterPro" id="IPR036388">
    <property type="entry name" value="WH-like_DNA-bd_sf"/>
</dbReference>
<evidence type="ECO:0000256" key="1">
    <source>
        <dbReference type="ARBA" id="ARBA00010641"/>
    </source>
</evidence>
<keyword evidence="4" id="KW-0238">DNA-binding</keyword>
<accession>A0A7C4YED1</accession>
<sequence length="169" mass="19899">MDVESKLVELMPKLRKGDAEAFEMFYNLTYKYVYKIAYTITLSKEDAGDIVQNTYLKIYEKRKALKDGISVLGYLKRIAINYALQNTRKQDPKFIERETKSDSNEYRELIEEALAQLDPKDRSIVTLFYIDNMSTKEIAFLLNESEENIRVRLHRARNKLREVIENGEV</sequence>
<dbReference type="InterPro" id="IPR039425">
    <property type="entry name" value="RNA_pol_sigma-70-like"/>
</dbReference>
<dbReference type="InterPro" id="IPR013324">
    <property type="entry name" value="RNA_pol_sigma_r3/r4-like"/>
</dbReference>
<dbReference type="SUPFAM" id="SSF88946">
    <property type="entry name" value="Sigma2 domain of RNA polymerase sigma factors"/>
    <property type="match status" value="1"/>
</dbReference>
<keyword evidence="3" id="KW-0731">Sigma factor</keyword>
<dbReference type="NCBIfam" id="TIGR02937">
    <property type="entry name" value="sigma70-ECF"/>
    <property type="match status" value="1"/>
</dbReference>
<feature type="domain" description="RNA polymerase sigma factor 70 region 4 type 2" evidence="7">
    <location>
        <begin position="108"/>
        <end position="160"/>
    </location>
</feature>
<dbReference type="AlphaFoldDB" id="A0A7C4YED1"/>
<dbReference type="InterPro" id="IPR007627">
    <property type="entry name" value="RNA_pol_sigma70_r2"/>
</dbReference>
<dbReference type="Pfam" id="PF04542">
    <property type="entry name" value="Sigma70_r2"/>
    <property type="match status" value="1"/>
</dbReference>
<dbReference type="Gene3D" id="1.10.10.10">
    <property type="entry name" value="Winged helix-like DNA-binding domain superfamily/Winged helix DNA-binding domain"/>
    <property type="match status" value="1"/>
</dbReference>
<dbReference type="GO" id="GO:0016987">
    <property type="term" value="F:sigma factor activity"/>
    <property type="evidence" value="ECO:0007669"/>
    <property type="project" value="UniProtKB-KW"/>
</dbReference>
<evidence type="ECO:0000256" key="2">
    <source>
        <dbReference type="ARBA" id="ARBA00023015"/>
    </source>
</evidence>
<evidence type="ECO:0000256" key="3">
    <source>
        <dbReference type="ARBA" id="ARBA00023082"/>
    </source>
</evidence>
<evidence type="ECO:0000313" key="8">
    <source>
        <dbReference type="EMBL" id="HGW60003.1"/>
    </source>
</evidence>
<evidence type="ECO:0000256" key="5">
    <source>
        <dbReference type="ARBA" id="ARBA00023163"/>
    </source>
</evidence>
<dbReference type="EMBL" id="DTHV01000028">
    <property type="protein sequence ID" value="HGW60003.1"/>
    <property type="molecule type" value="Genomic_DNA"/>
</dbReference>
<feature type="domain" description="RNA polymerase sigma-70 region 2" evidence="6">
    <location>
        <begin position="27"/>
        <end position="91"/>
    </location>
</feature>
<dbReference type="PANTHER" id="PTHR43133">
    <property type="entry name" value="RNA POLYMERASE ECF-TYPE SIGMA FACTO"/>
    <property type="match status" value="1"/>
</dbReference>